<accession>A0A974CZR5</accession>
<reference evidence="9" key="1">
    <citation type="journal article" date="2016" name="Nature">
        <title>Genome evolution in the allotetraploid frog Xenopus laevis.</title>
        <authorList>
            <person name="Session A.M."/>
            <person name="Uno Y."/>
            <person name="Kwon T."/>
            <person name="Chapman J.A."/>
            <person name="Toyoda A."/>
            <person name="Takahashi S."/>
            <person name="Fukui A."/>
            <person name="Hikosaka A."/>
            <person name="Suzuki A."/>
            <person name="Kondo M."/>
            <person name="van Heeringen S.J."/>
            <person name="Quigley I."/>
            <person name="Heinz S."/>
            <person name="Ogino H."/>
            <person name="Ochi H."/>
            <person name="Hellsten U."/>
            <person name="Lyons J.B."/>
            <person name="Simakov O."/>
            <person name="Putnam N."/>
            <person name="Stites J."/>
            <person name="Kuroki Y."/>
            <person name="Tanaka T."/>
            <person name="Michiue T."/>
            <person name="Watanabe M."/>
            <person name="Bogdanovic O."/>
            <person name="Lister R."/>
            <person name="Georgiou G."/>
            <person name="Paranjpe S.S."/>
            <person name="van Kruijsbergen I."/>
            <person name="Shu S."/>
            <person name="Carlson J."/>
            <person name="Kinoshita T."/>
            <person name="Ohta Y."/>
            <person name="Mawaribuchi S."/>
            <person name="Jenkins J."/>
            <person name="Grimwood J."/>
            <person name="Schmutz J."/>
            <person name="Mitros T."/>
            <person name="Mozaffari S.V."/>
            <person name="Suzuki Y."/>
            <person name="Haramoto Y."/>
            <person name="Yamamoto T.S."/>
            <person name="Takagi C."/>
            <person name="Heald R."/>
            <person name="Miller K."/>
            <person name="Haudenschild C."/>
            <person name="Kitzman J."/>
            <person name="Nakayama T."/>
            <person name="Izutsu Y."/>
            <person name="Robert J."/>
            <person name="Fortriede J."/>
            <person name="Burns K."/>
            <person name="Lotay V."/>
            <person name="Karimi K."/>
            <person name="Yasuoka Y."/>
            <person name="Dichmann D.S."/>
            <person name="Flajnik M.F."/>
            <person name="Houston D.W."/>
            <person name="Shendure J."/>
            <person name="DuPasquier L."/>
            <person name="Vize P.D."/>
            <person name="Zorn A.M."/>
            <person name="Ito M."/>
            <person name="Marcotte E.M."/>
            <person name="Wallingford J.B."/>
            <person name="Ito Y."/>
            <person name="Asashima M."/>
            <person name="Ueno N."/>
            <person name="Matsuda Y."/>
            <person name="Veenstra G.J."/>
            <person name="Fujiyama A."/>
            <person name="Harland R.M."/>
            <person name="Taira M."/>
            <person name="Rokhsar D.S."/>
        </authorList>
    </citation>
    <scope>NUCLEOTIDE SEQUENCE [LARGE SCALE GENOMIC DNA]</scope>
    <source>
        <strain evidence="9">J</strain>
    </source>
</reference>
<dbReference type="SUPFAM" id="SSF57850">
    <property type="entry name" value="RING/U-box"/>
    <property type="match status" value="1"/>
</dbReference>
<organism evidence="8 9">
    <name type="scientific">Xenopus laevis</name>
    <name type="common">African clawed frog</name>
    <dbReference type="NCBI Taxonomy" id="8355"/>
    <lineage>
        <taxon>Eukaryota</taxon>
        <taxon>Metazoa</taxon>
        <taxon>Chordata</taxon>
        <taxon>Craniata</taxon>
        <taxon>Vertebrata</taxon>
        <taxon>Euteleostomi</taxon>
        <taxon>Amphibia</taxon>
        <taxon>Batrachia</taxon>
        <taxon>Anura</taxon>
        <taxon>Pipoidea</taxon>
        <taxon>Pipidae</taxon>
        <taxon>Xenopodinae</taxon>
        <taxon>Xenopus</taxon>
        <taxon>Xenopus</taxon>
    </lineage>
</organism>
<dbReference type="InterPro" id="IPR013083">
    <property type="entry name" value="Znf_RING/FYVE/PHD"/>
</dbReference>
<dbReference type="PANTHER" id="PTHR25465:SF41">
    <property type="entry name" value="E3 UBIQUITIN-PROTEIN LIGASE RNF135"/>
    <property type="match status" value="1"/>
</dbReference>
<evidence type="ECO:0000313" key="8">
    <source>
        <dbReference type="EMBL" id="OCT81551.1"/>
    </source>
</evidence>
<keyword evidence="1" id="KW-0479">Metal-binding</keyword>
<name>A0A974CZR5_XENLA</name>
<evidence type="ECO:0000256" key="1">
    <source>
        <dbReference type="ARBA" id="ARBA00022723"/>
    </source>
</evidence>
<dbReference type="PROSITE" id="PS50089">
    <property type="entry name" value="ZF_RING_2"/>
    <property type="match status" value="1"/>
</dbReference>
<dbReference type="GO" id="GO:0008270">
    <property type="term" value="F:zinc ion binding"/>
    <property type="evidence" value="ECO:0007669"/>
    <property type="project" value="UniProtKB-KW"/>
</dbReference>
<dbReference type="Pfam" id="PF00643">
    <property type="entry name" value="zf-B_box"/>
    <property type="match status" value="1"/>
</dbReference>
<dbReference type="InterPro" id="IPR017907">
    <property type="entry name" value="Znf_RING_CS"/>
</dbReference>
<dbReference type="InterPro" id="IPR051051">
    <property type="entry name" value="E3_ubiq-ligase_TRIM/RNF"/>
</dbReference>
<dbReference type="InterPro" id="IPR001841">
    <property type="entry name" value="Znf_RING"/>
</dbReference>
<feature type="domain" description="B box-type" evidence="7">
    <location>
        <begin position="135"/>
        <end position="176"/>
    </location>
</feature>
<dbReference type="Gene3D" id="3.30.160.60">
    <property type="entry name" value="Classic Zinc Finger"/>
    <property type="match status" value="1"/>
</dbReference>
<evidence type="ECO:0000256" key="3">
    <source>
        <dbReference type="ARBA" id="ARBA00022833"/>
    </source>
</evidence>
<dbReference type="CDD" id="cd19769">
    <property type="entry name" value="Bbox2_TRIM16-like"/>
    <property type="match status" value="1"/>
</dbReference>
<evidence type="ECO:0000259" key="6">
    <source>
        <dbReference type="PROSITE" id="PS50089"/>
    </source>
</evidence>
<dbReference type="Gene3D" id="3.30.40.10">
    <property type="entry name" value="Zinc/RING finger domain, C3HC4 (zinc finger)"/>
    <property type="match status" value="1"/>
</dbReference>
<keyword evidence="3" id="KW-0862">Zinc</keyword>
<sequence>MAAGSLRNELKCFLCLKIYADPITLPCGHNFCKVCIDTTWDTQAAVREKPSCPECGEHFRERPEMTLNLTLRNIVEHYLSSQTELNKSGIFCAYCDPPMPAAKTCLLCEVSLCGKHVTVHTKSPEHIMTKPTASLGVRRCSTHNRILEYYCPEDAACICVSCCLVGEHMEHKVELLNEAFEKKKEKLRNVVKELTSRRKGMEKQIQRLLTHRGEWQDKASHDTEGEKVFSRHGHNAALEMSHLIQELEIKKNELARTMQHIEELCNIEDPLVLLQDEQSDDVAYYDVMGRFDEDTNRDVPHLGDLNENLGLVPAKPTRNGSVSGVNSWVTGNDSTKILMEIKTDGNMAETGTDKGTRITGEECSKLSAPVTLVT</sequence>
<feature type="coiled-coil region" evidence="5">
    <location>
        <begin position="173"/>
        <end position="211"/>
    </location>
</feature>
<evidence type="ECO:0000256" key="2">
    <source>
        <dbReference type="ARBA" id="ARBA00022771"/>
    </source>
</evidence>
<dbReference type="PROSITE" id="PS00518">
    <property type="entry name" value="ZF_RING_1"/>
    <property type="match status" value="1"/>
</dbReference>
<evidence type="ECO:0000313" key="9">
    <source>
        <dbReference type="Proteomes" id="UP000694892"/>
    </source>
</evidence>
<dbReference type="OMA" id="FRERPEM"/>
<dbReference type="SUPFAM" id="SSF57845">
    <property type="entry name" value="B-box zinc-binding domain"/>
    <property type="match status" value="1"/>
</dbReference>
<dbReference type="PANTHER" id="PTHR25465">
    <property type="entry name" value="B-BOX DOMAIN CONTAINING"/>
    <property type="match status" value="1"/>
</dbReference>
<dbReference type="InterPro" id="IPR027370">
    <property type="entry name" value="Znf-RING_euk"/>
</dbReference>
<dbReference type="EMBL" id="CM004474">
    <property type="protein sequence ID" value="OCT81551.1"/>
    <property type="molecule type" value="Genomic_DNA"/>
</dbReference>
<dbReference type="InterPro" id="IPR000315">
    <property type="entry name" value="Znf_B-box"/>
</dbReference>
<dbReference type="AlphaFoldDB" id="A0A974CZR5"/>
<protein>
    <submittedName>
        <fullName evidence="8">Uncharacterized protein</fullName>
    </submittedName>
</protein>
<evidence type="ECO:0000256" key="4">
    <source>
        <dbReference type="PROSITE-ProRule" id="PRU00024"/>
    </source>
</evidence>
<evidence type="ECO:0000259" key="7">
    <source>
        <dbReference type="PROSITE" id="PS50119"/>
    </source>
</evidence>
<feature type="domain" description="RING-type" evidence="6">
    <location>
        <begin position="12"/>
        <end position="55"/>
    </location>
</feature>
<evidence type="ECO:0000256" key="5">
    <source>
        <dbReference type="SAM" id="Coils"/>
    </source>
</evidence>
<keyword evidence="5" id="KW-0175">Coiled coil</keyword>
<dbReference type="SMART" id="SM00336">
    <property type="entry name" value="BBOX"/>
    <property type="match status" value="1"/>
</dbReference>
<dbReference type="SMART" id="SM00184">
    <property type="entry name" value="RING"/>
    <property type="match status" value="1"/>
</dbReference>
<proteinExistence type="predicted"/>
<dbReference type="Proteomes" id="UP000694892">
    <property type="component" value="Chromosome 5L"/>
</dbReference>
<keyword evidence="2 4" id="KW-0863">Zinc-finger</keyword>
<gene>
    <name evidence="8" type="ORF">XELAEV_18028374mg</name>
</gene>
<dbReference type="Pfam" id="PF13445">
    <property type="entry name" value="zf-RING_UBOX"/>
    <property type="match status" value="1"/>
</dbReference>
<dbReference type="PROSITE" id="PS50119">
    <property type="entry name" value="ZF_BBOX"/>
    <property type="match status" value="1"/>
</dbReference>